<proteinExistence type="predicted"/>
<dbReference type="EMBL" id="JAABOQ010000003">
    <property type="protein sequence ID" value="NER17011.1"/>
    <property type="molecule type" value="Genomic_DNA"/>
</dbReference>
<organism evidence="3 4">
    <name type="scientific">Spongiivirga citrea</name>
    <dbReference type="NCBI Taxonomy" id="1481457"/>
    <lineage>
        <taxon>Bacteria</taxon>
        <taxon>Pseudomonadati</taxon>
        <taxon>Bacteroidota</taxon>
        <taxon>Flavobacteriia</taxon>
        <taxon>Flavobacteriales</taxon>
        <taxon>Flavobacteriaceae</taxon>
        <taxon>Spongiivirga</taxon>
    </lineage>
</organism>
<dbReference type="Proteomes" id="UP000474296">
    <property type="component" value="Unassembled WGS sequence"/>
</dbReference>
<reference evidence="3 4" key="1">
    <citation type="submission" date="2020-01" db="EMBL/GenBank/DDBJ databases">
        <title>Spongiivirga citrea KCTC 32990T.</title>
        <authorList>
            <person name="Wang G."/>
        </authorList>
    </citation>
    <scope>NUCLEOTIDE SEQUENCE [LARGE SCALE GENOMIC DNA]</scope>
    <source>
        <strain evidence="3 4">KCTC 32990</strain>
    </source>
</reference>
<evidence type="ECO:0000313" key="3">
    <source>
        <dbReference type="EMBL" id="NER17011.1"/>
    </source>
</evidence>
<feature type="chain" id="PRO_5027081500" evidence="2">
    <location>
        <begin position="26"/>
        <end position="53"/>
    </location>
</feature>
<sequence length="53" mass="5848">MKKVFLAVIAIVFNMLLFSCNPDSVAETTDLYENQTATGGEEGHGEEEEEENP</sequence>
<accession>A0A6M0CGM9</accession>
<feature type="signal peptide" evidence="2">
    <location>
        <begin position="1"/>
        <end position="25"/>
    </location>
</feature>
<evidence type="ECO:0000313" key="4">
    <source>
        <dbReference type="Proteomes" id="UP000474296"/>
    </source>
</evidence>
<evidence type="ECO:0000256" key="1">
    <source>
        <dbReference type="SAM" id="MobiDB-lite"/>
    </source>
</evidence>
<protein>
    <submittedName>
        <fullName evidence="3">Uncharacterized protein</fullName>
    </submittedName>
</protein>
<feature type="region of interest" description="Disordered" evidence="1">
    <location>
        <begin position="29"/>
        <end position="53"/>
    </location>
</feature>
<feature type="compositionally biased region" description="Acidic residues" evidence="1">
    <location>
        <begin position="44"/>
        <end position="53"/>
    </location>
</feature>
<dbReference type="RefSeq" id="WP_164030960.1">
    <property type="nucleotide sequence ID" value="NZ_JAABOQ010000003.1"/>
</dbReference>
<gene>
    <name evidence="3" type="ORF">GWK10_07300</name>
</gene>
<dbReference type="AlphaFoldDB" id="A0A6M0CGM9"/>
<evidence type="ECO:0000256" key="2">
    <source>
        <dbReference type="SAM" id="SignalP"/>
    </source>
</evidence>
<keyword evidence="2" id="KW-0732">Signal</keyword>
<name>A0A6M0CGM9_9FLAO</name>
<comment type="caution">
    <text evidence="3">The sequence shown here is derived from an EMBL/GenBank/DDBJ whole genome shotgun (WGS) entry which is preliminary data.</text>
</comment>
<keyword evidence="4" id="KW-1185">Reference proteome</keyword>
<dbReference type="PROSITE" id="PS51257">
    <property type="entry name" value="PROKAR_LIPOPROTEIN"/>
    <property type="match status" value="1"/>
</dbReference>